<reference evidence="2 3" key="1">
    <citation type="submission" date="2019-03" db="EMBL/GenBank/DDBJ databases">
        <authorList>
            <consortium name="Pathogen Informatics"/>
        </authorList>
    </citation>
    <scope>NUCLEOTIDE SEQUENCE [LARGE SCALE GENOMIC DNA]</scope>
    <source>
        <strain evidence="2 3">NCTC12282</strain>
    </source>
</reference>
<dbReference type="Proteomes" id="UP000373449">
    <property type="component" value="Unassembled WGS sequence"/>
</dbReference>
<dbReference type="AlphaFoldDB" id="A0A485A0V8"/>
<evidence type="ECO:0000313" key="2">
    <source>
        <dbReference type="EMBL" id="VFS53468.1"/>
    </source>
</evidence>
<proteinExistence type="inferred from homology"/>
<organism evidence="2 3">
    <name type="scientific">Budvicia aquatica</name>
    <dbReference type="NCBI Taxonomy" id="82979"/>
    <lineage>
        <taxon>Bacteria</taxon>
        <taxon>Pseudomonadati</taxon>
        <taxon>Pseudomonadota</taxon>
        <taxon>Gammaproteobacteria</taxon>
        <taxon>Enterobacterales</taxon>
        <taxon>Budviciaceae</taxon>
        <taxon>Budvicia</taxon>
    </lineage>
</organism>
<dbReference type="Pfam" id="PF03691">
    <property type="entry name" value="UPF0167"/>
    <property type="match status" value="1"/>
</dbReference>
<gene>
    <name evidence="2" type="ORF">NCTC12282_06512</name>
</gene>
<accession>A0A485A0V8</accession>
<sequence>MEPQKSVPPVLPRMIDNKQLPYFKYHPNPIETGAFTISTPITCDCCKQQTSVYYTNPFYSANDVEFLCPWCIAGGQAAEKFNGEFQDYCGIEGISASPEQPDSIHFERQAIDELVLRTPGYRGWQQEVWLSHCGDLCAFVGYVGWDEIKDKLEFFVDLDRDCEALHAGKEDLPKYLRNNGSCQGYLFQCLHCGKYRLYFDCD</sequence>
<dbReference type="InterPro" id="IPR005363">
    <property type="entry name" value="UPF0167"/>
</dbReference>
<protein>
    <recommendedName>
        <fullName evidence="4">CbrC family protein</fullName>
    </recommendedName>
</protein>
<evidence type="ECO:0008006" key="4">
    <source>
        <dbReference type="Google" id="ProtNLM"/>
    </source>
</evidence>
<evidence type="ECO:0000256" key="1">
    <source>
        <dbReference type="ARBA" id="ARBA00008525"/>
    </source>
</evidence>
<evidence type="ECO:0000313" key="3">
    <source>
        <dbReference type="Proteomes" id="UP000373449"/>
    </source>
</evidence>
<name>A0A485A0V8_9GAMM</name>
<comment type="similarity">
    <text evidence="1">Belongs to the UPF0167 family.</text>
</comment>
<dbReference type="EMBL" id="CAADJA010000002">
    <property type="protein sequence ID" value="VFS53468.1"/>
    <property type="molecule type" value="Genomic_DNA"/>
</dbReference>